<gene>
    <name evidence="6" type="ORF">TH53_04690</name>
</gene>
<dbReference type="InterPro" id="IPR036942">
    <property type="entry name" value="Beta-barrel_TonB_sf"/>
</dbReference>
<accession>A0A0D0GM54</accession>
<comment type="caution">
    <text evidence="6">The sequence shown here is derived from an EMBL/GenBank/DDBJ whole genome shotgun (WGS) entry which is preliminary data.</text>
</comment>
<organism evidence="6 7">
    <name type="scientific">Pedobacter lusitanus</name>
    <dbReference type="NCBI Taxonomy" id="1503925"/>
    <lineage>
        <taxon>Bacteria</taxon>
        <taxon>Pseudomonadati</taxon>
        <taxon>Bacteroidota</taxon>
        <taxon>Sphingobacteriia</taxon>
        <taxon>Sphingobacteriales</taxon>
        <taxon>Sphingobacteriaceae</taxon>
        <taxon>Pedobacter</taxon>
    </lineage>
</organism>
<sequence>MTDQDGKFTFIAAINRYYIVSSSIGYNKFRTADFQLSGTADYQLPDIILTENSKNLKEVSITAAKPILERRAGKLIFNVDASPSAAGLTALELLNKAPGVTIDHNENISLAGKSNVLVTIDGKQTYLSSTEVINLLKSMQSSEIESVEVINNPGSRYDANSTGGIINIKTKKGLSEGFNGNAALSAGFNKYLLTTNTINLNYRQRNFNVFGSYGYNRTEQKRKTDIDRITPGADPLYFTQKNIDHPVINAQNFKIGTDFFLSPKHTIGFLAKGTISHFDQQSSSDVNIGKSFLITDSVIKTPSAISNVRKNFAYNINYKGILDTAGQEISIDADYSTFDGTNNANYINRFYLPNGDFLKDGLIYRSLSPSNIDIKAIKADYTLPINKKVKLETGIKIAGVKSNNNFIYENNVNGSWIFDATKSNQFLYDEKVSAAYATLNITLGKLNIEGGLRAEHTNSTGNSVTTSQLTKKNLYQFLSFPFIKQEY</sequence>
<comment type="subcellular location">
    <subcellularLocation>
        <location evidence="1">Cell outer membrane</location>
    </subcellularLocation>
</comment>
<dbReference type="PANTHER" id="PTHR40980:SF4">
    <property type="entry name" value="TONB-DEPENDENT RECEPTOR-LIKE BETA-BARREL DOMAIN-CONTAINING PROTEIN"/>
    <property type="match status" value="1"/>
</dbReference>
<dbReference type="Gene3D" id="2.40.170.20">
    <property type="entry name" value="TonB-dependent receptor, beta-barrel domain"/>
    <property type="match status" value="1"/>
</dbReference>
<dbReference type="Pfam" id="PF14905">
    <property type="entry name" value="OMP_b-brl_3"/>
    <property type="match status" value="1"/>
</dbReference>
<evidence type="ECO:0000313" key="7">
    <source>
        <dbReference type="Proteomes" id="UP000032049"/>
    </source>
</evidence>
<dbReference type="PANTHER" id="PTHR40980">
    <property type="entry name" value="PLUG DOMAIN-CONTAINING PROTEIN"/>
    <property type="match status" value="1"/>
</dbReference>
<dbReference type="AlphaFoldDB" id="A0A0D0GM54"/>
<dbReference type="GO" id="GO:0009279">
    <property type="term" value="C:cell outer membrane"/>
    <property type="evidence" value="ECO:0007669"/>
    <property type="project" value="UniProtKB-SubCell"/>
</dbReference>
<keyword evidence="7" id="KW-1185">Reference proteome</keyword>
<reference evidence="6 7" key="1">
    <citation type="submission" date="2015-01" db="EMBL/GenBank/DDBJ databases">
        <title>Draft genome sequence of Pedobacter sp. NL19 isolated from sludge of an effluent treatment pond in an abandoned uranium mine.</title>
        <authorList>
            <person name="Santos T."/>
            <person name="Caetano T."/>
            <person name="Covas C."/>
            <person name="Cruz A."/>
            <person name="Mendo S."/>
        </authorList>
    </citation>
    <scope>NUCLEOTIDE SEQUENCE [LARGE SCALE GENOMIC DNA]</scope>
    <source>
        <strain evidence="6 7">NL19</strain>
    </source>
</reference>
<protein>
    <recommendedName>
        <fullName evidence="8">TonB-dependent receptor</fullName>
    </recommendedName>
</protein>
<dbReference type="Proteomes" id="UP000032049">
    <property type="component" value="Unassembled WGS sequence"/>
</dbReference>
<keyword evidence="3" id="KW-0998">Cell outer membrane</keyword>
<evidence type="ECO:0000256" key="3">
    <source>
        <dbReference type="ARBA" id="ARBA00023237"/>
    </source>
</evidence>
<evidence type="ECO:0000256" key="2">
    <source>
        <dbReference type="ARBA" id="ARBA00023136"/>
    </source>
</evidence>
<evidence type="ECO:0000259" key="5">
    <source>
        <dbReference type="Pfam" id="PF14905"/>
    </source>
</evidence>
<keyword evidence="2" id="KW-0472">Membrane</keyword>
<dbReference type="InterPro" id="IPR037066">
    <property type="entry name" value="Plug_dom_sf"/>
</dbReference>
<dbReference type="InterPro" id="IPR012910">
    <property type="entry name" value="Plug_dom"/>
</dbReference>
<dbReference type="Gene3D" id="2.170.130.10">
    <property type="entry name" value="TonB-dependent receptor, plug domain"/>
    <property type="match status" value="1"/>
</dbReference>
<dbReference type="Pfam" id="PF07715">
    <property type="entry name" value="Plug"/>
    <property type="match status" value="1"/>
</dbReference>
<feature type="domain" description="TonB-dependent receptor plug" evidence="4">
    <location>
        <begin position="89"/>
        <end position="165"/>
    </location>
</feature>
<dbReference type="STRING" id="1503925.TH53_04690"/>
<evidence type="ECO:0000259" key="4">
    <source>
        <dbReference type="Pfam" id="PF07715"/>
    </source>
</evidence>
<proteinExistence type="predicted"/>
<evidence type="ECO:0008006" key="8">
    <source>
        <dbReference type="Google" id="ProtNLM"/>
    </source>
</evidence>
<name>A0A0D0GM54_9SPHI</name>
<feature type="domain" description="Outer membrane protein beta-barrel" evidence="5">
    <location>
        <begin position="322"/>
        <end position="477"/>
    </location>
</feature>
<evidence type="ECO:0000313" key="6">
    <source>
        <dbReference type="EMBL" id="KIO78307.1"/>
    </source>
</evidence>
<dbReference type="EMBL" id="JXRA01000017">
    <property type="protein sequence ID" value="KIO78307.1"/>
    <property type="molecule type" value="Genomic_DNA"/>
</dbReference>
<dbReference type="InterPro" id="IPR041700">
    <property type="entry name" value="OMP_b-brl_3"/>
</dbReference>
<evidence type="ECO:0000256" key="1">
    <source>
        <dbReference type="ARBA" id="ARBA00004442"/>
    </source>
</evidence>
<dbReference type="SUPFAM" id="SSF56935">
    <property type="entry name" value="Porins"/>
    <property type="match status" value="1"/>
</dbReference>